<dbReference type="KEGG" id="tva:4750750"/>
<dbReference type="OMA" id="HTHESQL"/>
<sequence>MSEKNGNNGKLSLMQRNEIKHVSTTGNDLFNLSKPLILSKDNSRNSLLNKSLSMTEDSISGIDFPAHISPNEFSLSLSKFKSTNLQNSANIVTEIVENHEVLKKYFDGWLSIVKKSQENQINYLNVLQRHNKRLLRNKFDTLVERSKLFAKLREIGQNIKIQRHFNLWRSFHTHESQLRQQYLLFLLKRRQIYEKSFFIQWKNRISLNRKVQKHENQYYLTLQAQTFQAFKENVKLSQNEKKNIKNIKEINRFYCQRVAWKIWRTRIRQKRLERALINKDKKILVEKYFDRWTDALQRRNRQRSKLINIKIFVRNSLIRRYLHLWINRYNERMEVEDCALAYSNKFGMKIIEKYFYLWISNFNSSNYYSQCAHSIVLSINNIKTRYYFGIWLSKFHQLHHRNNNLKICEEKYVIRQESKYFARWKSKFYFTRFTRLKSIRFEKKMEKIILNSYFARWRMNFRIKNEDEFNEKQSCEFYKLSLMMKAFSRMKVFAEEKINLKRKIKIAEKFRKNQLLWKAYLCWRNQHKYIARQCFLVTSVLKVWSLQAKKKRFLMWRNFVLDKMKKRKQMKEAYDIYISRCYQFVINGFVVGSTKKVHPPKLNEIKFESSSEDLLKSDDENEKPIQMKIKSDFVPIEPPKRPDFLPLK</sequence>
<gene>
    <name evidence="1" type="ORF">TVAG_255130</name>
</gene>
<dbReference type="AlphaFoldDB" id="A2FPX3"/>
<dbReference type="VEuPathDB" id="TrichDB:TVAGG3_0089080"/>
<accession>A2FPX3</accession>
<dbReference type="InterPro" id="IPR052270">
    <property type="entry name" value="CACF_protein"/>
</dbReference>
<dbReference type="GO" id="GO:0019902">
    <property type="term" value="F:phosphatase binding"/>
    <property type="evidence" value="ECO:0000318"/>
    <property type="project" value="GO_Central"/>
</dbReference>
<dbReference type="PANTHER" id="PTHR22028:SF9">
    <property type="entry name" value="SFI1 SPINDLE BODY DOMAIN-CONTAINING PROTEIN"/>
    <property type="match status" value="1"/>
</dbReference>
<evidence type="ECO:0000313" key="2">
    <source>
        <dbReference type="Proteomes" id="UP000001542"/>
    </source>
</evidence>
<reference evidence="1" key="1">
    <citation type="submission" date="2006-10" db="EMBL/GenBank/DDBJ databases">
        <authorList>
            <person name="Amadeo P."/>
            <person name="Zhao Q."/>
            <person name="Wortman J."/>
            <person name="Fraser-Liggett C."/>
            <person name="Carlton J."/>
        </authorList>
    </citation>
    <scope>NUCLEOTIDE SEQUENCE</scope>
    <source>
        <strain evidence="1">G3</strain>
    </source>
</reference>
<proteinExistence type="predicted"/>
<dbReference type="InParanoid" id="A2FPX3"/>
<dbReference type="Proteomes" id="UP000001542">
    <property type="component" value="Unassembled WGS sequence"/>
</dbReference>
<organism evidence="1 2">
    <name type="scientific">Trichomonas vaginalis (strain ATCC PRA-98 / G3)</name>
    <dbReference type="NCBI Taxonomy" id="412133"/>
    <lineage>
        <taxon>Eukaryota</taxon>
        <taxon>Metamonada</taxon>
        <taxon>Parabasalia</taxon>
        <taxon>Trichomonadida</taxon>
        <taxon>Trichomonadidae</taxon>
        <taxon>Trichomonas</taxon>
    </lineage>
</organism>
<dbReference type="SMR" id="A2FPX3"/>
<reference evidence="1" key="2">
    <citation type="journal article" date="2007" name="Science">
        <title>Draft genome sequence of the sexually transmitted pathogen Trichomonas vaginalis.</title>
        <authorList>
            <person name="Carlton J.M."/>
            <person name="Hirt R.P."/>
            <person name="Silva J.C."/>
            <person name="Delcher A.L."/>
            <person name="Schatz M."/>
            <person name="Zhao Q."/>
            <person name="Wortman J.R."/>
            <person name="Bidwell S.L."/>
            <person name="Alsmark U.C.M."/>
            <person name="Besteiro S."/>
            <person name="Sicheritz-Ponten T."/>
            <person name="Noel C.J."/>
            <person name="Dacks J.B."/>
            <person name="Foster P.G."/>
            <person name="Simillion C."/>
            <person name="Van de Peer Y."/>
            <person name="Miranda-Saavedra D."/>
            <person name="Barton G.J."/>
            <person name="Westrop G.D."/>
            <person name="Mueller S."/>
            <person name="Dessi D."/>
            <person name="Fiori P.L."/>
            <person name="Ren Q."/>
            <person name="Paulsen I."/>
            <person name="Zhang H."/>
            <person name="Bastida-Corcuera F.D."/>
            <person name="Simoes-Barbosa A."/>
            <person name="Brown M.T."/>
            <person name="Hayes R.D."/>
            <person name="Mukherjee M."/>
            <person name="Okumura C.Y."/>
            <person name="Schneider R."/>
            <person name="Smith A.J."/>
            <person name="Vanacova S."/>
            <person name="Villalvazo M."/>
            <person name="Haas B.J."/>
            <person name="Pertea M."/>
            <person name="Feldblyum T.V."/>
            <person name="Utterback T.R."/>
            <person name="Shu C.L."/>
            <person name="Osoegawa K."/>
            <person name="de Jong P.J."/>
            <person name="Hrdy I."/>
            <person name="Horvathova L."/>
            <person name="Zubacova Z."/>
            <person name="Dolezal P."/>
            <person name="Malik S.B."/>
            <person name="Logsdon J.M. Jr."/>
            <person name="Henze K."/>
            <person name="Gupta A."/>
            <person name="Wang C.C."/>
            <person name="Dunne R.L."/>
            <person name="Upcroft J.A."/>
            <person name="Upcroft P."/>
            <person name="White O."/>
            <person name="Salzberg S.L."/>
            <person name="Tang P."/>
            <person name="Chiu C.-H."/>
            <person name="Lee Y.-S."/>
            <person name="Embley T.M."/>
            <person name="Coombs G.H."/>
            <person name="Mottram J.C."/>
            <person name="Tachezy J."/>
            <person name="Fraser-Liggett C.M."/>
            <person name="Johnson P.J."/>
        </authorList>
    </citation>
    <scope>NUCLEOTIDE SEQUENCE [LARGE SCALE GENOMIC DNA]</scope>
    <source>
        <strain evidence="1">G3</strain>
    </source>
</reference>
<dbReference type="EMBL" id="DS113933">
    <property type="protein sequence ID" value="EAX93032.1"/>
    <property type="molecule type" value="Genomic_DNA"/>
</dbReference>
<evidence type="ECO:0008006" key="3">
    <source>
        <dbReference type="Google" id="ProtNLM"/>
    </source>
</evidence>
<keyword evidence="2" id="KW-1185">Reference proteome</keyword>
<protein>
    <recommendedName>
        <fullName evidence="3">Sfi1 spindle body domain-containing protein</fullName>
    </recommendedName>
</protein>
<dbReference type="RefSeq" id="XP_001305962.1">
    <property type="nucleotide sequence ID" value="XM_001305961.1"/>
</dbReference>
<name>A2FPX3_TRIV3</name>
<dbReference type="VEuPathDB" id="TrichDB:TVAG_255130"/>
<evidence type="ECO:0000313" key="1">
    <source>
        <dbReference type="EMBL" id="EAX93032.1"/>
    </source>
</evidence>
<dbReference type="PANTHER" id="PTHR22028">
    <property type="entry name" value="SFI1 SPINDLE BODY DOMAIN-CONTAINING PROTEIN-RELATED"/>
    <property type="match status" value="1"/>
</dbReference>